<dbReference type="SUPFAM" id="SSF48726">
    <property type="entry name" value="Immunoglobulin"/>
    <property type="match status" value="1"/>
</dbReference>
<evidence type="ECO:0000259" key="3">
    <source>
        <dbReference type="PROSITE" id="PS50093"/>
    </source>
</evidence>
<dbReference type="InterPro" id="IPR013783">
    <property type="entry name" value="Ig-like_fold"/>
</dbReference>
<dbReference type="Pfam" id="PF18962">
    <property type="entry name" value="Por_Secre_tail"/>
    <property type="match status" value="1"/>
</dbReference>
<dbReference type="InterPro" id="IPR006584">
    <property type="entry name" value="Cellulose-bd_IV"/>
</dbReference>
<feature type="region of interest" description="Disordered" evidence="2">
    <location>
        <begin position="511"/>
        <end position="536"/>
    </location>
</feature>
<feature type="compositionally biased region" description="Low complexity" evidence="2">
    <location>
        <begin position="511"/>
        <end position="524"/>
    </location>
</feature>
<evidence type="ECO:0000313" key="5">
    <source>
        <dbReference type="EMBL" id="MCC9064582.1"/>
    </source>
</evidence>
<dbReference type="InterPro" id="IPR026444">
    <property type="entry name" value="Secre_tail"/>
</dbReference>
<reference evidence="5" key="1">
    <citation type="submission" date="2021-11" db="EMBL/GenBank/DDBJ databases">
        <title>Description of novel Flavobacterium species.</title>
        <authorList>
            <person name="Saticioglu I.B."/>
            <person name="Ay H."/>
            <person name="Altun S."/>
            <person name="Duman M."/>
        </authorList>
    </citation>
    <scope>NUCLEOTIDE SEQUENCE</scope>
    <source>
        <strain evidence="5">F-30</strain>
    </source>
</reference>
<dbReference type="SUPFAM" id="SSF49785">
    <property type="entry name" value="Galactose-binding domain-like"/>
    <property type="match status" value="1"/>
</dbReference>
<gene>
    <name evidence="5" type="ORF">LNP81_16375</name>
</gene>
<dbReference type="InterPro" id="IPR008979">
    <property type="entry name" value="Galactose-bd-like_sf"/>
</dbReference>
<dbReference type="CDD" id="cd04080">
    <property type="entry name" value="CBM6_cellulase-like"/>
    <property type="match status" value="1"/>
</dbReference>
<dbReference type="Pfam" id="PF03422">
    <property type="entry name" value="CBM_6"/>
    <property type="match status" value="1"/>
</dbReference>
<keyword evidence="1" id="KW-0732">Signal</keyword>
<keyword evidence="6" id="KW-1185">Reference proteome</keyword>
<dbReference type="SMART" id="SM00606">
    <property type="entry name" value="CBD_IV"/>
    <property type="match status" value="1"/>
</dbReference>
<dbReference type="RefSeq" id="WP_230037642.1">
    <property type="nucleotide sequence ID" value="NZ_JAJJMM010000001.1"/>
</dbReference>
<comment type="caution">
    <text evidence="5">The sequence shown here is derived from an EMBL/GenBank/DDBJ whole genome shotgun (WGS) entry which is preliminary data.</text>
</comment>
<dbReference type="PROSITE" id="PS50093">
    <property type="entry name" value="PKD"/>
    <property type="match status" value="1"/>
</dbReference>
<dbReference type="Pfam" id="PF00801">
    <property type="entry name" value="PKD"/>
    <property type="match status" value="1"/>
</dbReference>
<dbReference type="SUPFAM" id="SSF49299">
    <property type="entry name" value="PKD domain"/>
    <property type="match status" value="1"/>
</dbReference>
<evidence type="ECO:0000259" key="4">
    <source>
        <dbReference type="PROSITE" id="PS51175"/>
    </source>
</evidence>
<dbReference type="EMBL" id="JAJJMM010000001">
    <property type="protein sequence ID" value="MCC9064582.1"/>
    <property type="molecule type" value="Genomic_DNA"/>
</dbReference>
<dbReference type="InterPro" id="IPR036179">
    <property type="entry name" value="Ig-like_dom_sf"/>
</dbReference>
<dbReference type="PROSITE" id="PS51175">
    <property type="entry name" value="CBM6"/>
    <property type="match status" value="1"/>
</dbReference>
<dbReference type="InterPro" id="IPR011041">
    <property type="entry name" value="Quinoprot_gluc/sorb_DH_b-prop"/>
</dbReference>
<dbReference type="SUPFAM" id="SSF50952">
    <property type="entry name" value="Soluble quinoprotein glucose dehydrogenase"/>
    <property type="match status" value="1"/>
</dbReference>
<sequence length="973" mass="105749">MKKNLLKKFKERQFSHLFYTFFLLLSWQGHCQYITQNVAPTAVIKEGLAIEQAPDGRIFIAERAGIVKVFQNNAVSTVFTVTTITDKEQGLLGLTLHPDFATNGYMYVFYAIVDGAIIRHRIERVQINNANQVVSRQEILLLEPVGDGFHNGGDLKFFNGYLYVTVGDSQLNTNAQNLDTYKGKILRLTEDGLPAPGNPFYGSGSIQKQSIWVYGFRNPWRLVANKTANKLFVLDVGTSWEEINEISNPTIRNYAWGHPQGGDGKQTEINLFTNPIFTYATGSIGNALTNGLLYNPTTPRYPNLEGKFIIKDYVRNEIRSFDPNIADPVSTEFYFAPQKQALGMMLGNDGYIYYCAYENNGALIKLDYIATAAPTIVNHPLSQTIMQTTPVTFTVSASGVGLGYQWQFNNVDIPGATAATYTIPAVVPANAGAYRVIVTNTAGSATSNPAILTVTPFNNTPTVTIVSPLPTLKWNAEDIVHFEATATDIEDGVLPASAYSWNIDLFHEDVPGAGHSHPGGSPQGVKSGDFTASNQGEKTPNVWYRFTVKVTDSNGLTGTAFVDIKPNLVDVTVTSSPALLALEFNQKPVTAPATKQVVANAAVQTLNAPTPQYVGNIRYDFDHWNHGGAANQTFKAPATGTITYTAVYTATTLPNAPYLGVIAQIPGVIEAENYDIGPGAYFDINGGGDTAYRPGDGVGTEVCNEGGFNLSYVAKNEWLKYTARVNTTGNYNINLRIASPYANRKVRLEVDGVNVTGTVNRPNTTGFQNWQTVTIPNIPLTQGTRVITLFFEEGDINVNKMEFVLTGSTTAPIADYEVSPQMGCLNAPVLFTSVSIGTIDNYLWSFGEGAQPATATGVGPHTVIYGTEGIKAVSLTVSNTIGSNTKNNSPFTVHNCNLGVENPNEEWNKITVYPNPSTGLFHLSKELEWSVYSPLGIKIKQGSGNTISISEHPTGIYFVKINAATKAISISKQ</sequence>
<dbReference type="InterPro" id="IPR003599">
    <property type="entry name" value="Ig_sub"/>
</dbReference>
<dbReference type="SMART" id="SM00089">
    <property type="entry name" value="PKD"/>
    <property type="match status" value="1"/>
</dbReference>
<dbReference type="Gene3D" id="2.60.120.260">
    <property type="entry name" value="Galactose-binding domain-like"/>
    <property type="match status" value="1"/>
</dbReference>
<feature type="domain" description="CBM6" evidence="4">
    <location>
        <begin position="667"/>
        <end position="804"/>
    </location>
</feature>
<dbReference type="InterPro" id="IPR000601">
    <property type="entry name" value="PKD_dom"/>
</dbReference>
<evidence type="ECO:0000256" key="1">
    <source>
        <dbReference type="ARBA" id="ARBA00022729"/>
    </source>
</evidence>
<dbReference type="Gene3D" id="2.120.10.30">
    <property type="entry name" value="TolB, C-terminal domain"/>
    <property type="match status" value="1"/>
</dbReference>
<dbReference type="Proteomes" id="UP001430679">
    <property type="component" value="Unassembled WGS sequence"/>
</dbReference>
<protein>
    <submittedName>
        <fullName evidence="5">PQQ-dependent sugar dehydrogenase</fullName>
    </submittedName>
</protein>
<dbReference type="PANTHER" id="PTHR19328">
    <property type="entry name" value="HEDGEHOG-INTERACTING PROTEIN"/>
    <property type="match status" value="1"/>
</dbReference>
<proteinExistence type="predicted"/>
<organism evidence="5 6">
    <name type="scientific">Flavobacterium piscisymbiosum</name>
    <dbReference type="NCBI Taxonomy" id="2893753"/>
    <lineage>
        <taxon>Bacteria</taxon>
        <taxon>Pseudomonadati</taxon>
        <taxon>Bacteroidota</taxon>
        <taxon>Flavobacteriia</taxon>
        <taxon>Flavobacteriales</taxon>
        <taxon>Flavobacteriaceae</taxon>
        <taxon>Flavobacterium</taxon>
    </lineage>
</organism>
<dbReference type="Pfam" id="PF07995">
    <property type="entry name" value="GSDH"/>
    <property type="match status" value="1"/>
</dbReference>
<evidence type="ECO:0000256" key="2">
    <source>
        <dbReference type="SAM" id="MobiDB-lite"/>
    </source>
</evidence>
<dbReference type="InterPro" id="IPR035986">
    <property type="entry name" value="PKD_dom_sf"/>
</dbReference>
<dbReference type="CDD" id="cd00146">
    <property type="entry name" value="PKD"/>
    <property type="match status" value="1"/>
</dbReference>
<dbReference type="SMART" id="SM00409">
    <property type="entry name" value="IG"/>
    <property type="match status" value="1"/>
</dbReference>
<dbReference type="NCBIfam" id="TIGR04183">
    <property type="entry name" value="Por_Secre_tail"/>
    <property type="match status" value="1"/>
</dbReference>
<dbReference type="InterPro" id="IPR005084">
    <property type="entry name" value="CBM6"/>
</dbReference>
<dbReference type="InterPro" id="IPR022409">
    <property type="entry name" value="PKD/Chitinase_dom"/>
</dbReference>
<dbReference type="InterPro" id="IPR012938">
    <property type="entry name" value="Glc/Sorbosone_DH"/>
</dbReference>
<dbReference type="Gene3D" id="2.60.40.10">
    <property type="entry name" value="Immunoglobulins"/>
    <property type="match status" value="2"/>
</dbReference>
<dbReference type="InterPro" id="IPR011042">
    <property type="entry name" value="6-blade_b-propeller_TolB-like"/>
</dbReference>
<dbReference type="PANTHER" id="PTHR19328:SF13">
    <property type="entry name" value="HIPL1 PROTEIN"/>
    <property type="match status" value="1"/>
</dbReference>
<evidence type="ECO:0000313" key="6">
    <source>
        <dbReference type="Proteomes" id="UP001430679"/>
    </source>
</evidence>
<feature type="domain" description="PKD" evidence="3">
    <location>
        <begin position="812"/>
        <end position="893"/>
    </location>
</feature>
<accession>A0ABS8MI54</accession>
<name>A0ABS8MI54_9FLAO</name>